<dbReference type="EMBL" id="BAAASR010000007">
    <property type="protein sequence ID" value="GAA2485063.1"/>
    <property type="molecule type" value="Genomic_DNA"/>
</dbReference>
<gene>
    <name evidence="2" type="ORF">GCM10010393_14960</name>
</gene>
<accession>A0ABP5YQ76</accession>
<evidence type="ECO:0000256" key="1">
    <source>
        <dbReference type="SAM" id="MobiDB-lite"/>
    </source>
</evidence>
<evidence type="ECO:0008006" key="4">
    <source>
        <dbReference type="Google" id="ProtNLM"/>
    </source>
</evidence>
<evidence type="ECO:0000313" key="2">
    <source>
        <dbReference type="EMBL" id="GAA2485063.1"/>
    </source>
</evidence>
<name>A0ABP5YQ76_9ACTN</name>
<feature type="region of interest" description="Disordered" evidence="1">
    <location>
        <begin position="1"/>
        <end position="70"/>
    </location>
</feature>
<organism evidence="2 3">
    <name type="scientific">Streptomyces gobitricini</name>
    <dbReference type="NCBI Taxonomy" id="68211"/>
    <lineage>
        <taxon>Bacteria</taxon>
        <taxon>Bacillati</taxon>
        <taxon>Actinomycetota</taxon>
        <taxon>Actinomycetes</taxon>
        <taxon>Kitasatosporales</taxon>
        <taxon>Streptomycetaceae</taxon>
        <taxon>Streptomyces</taxon>
    </lineage>
</organism>
<reference evidence="3" key="1">
    <citation type="journal article" date="2019" name="Int. J. Syst. Evol. Microbiol.">
        <title>The Global Catalogue of Microorganisms (GCM) 10K type strain sequencing project: providing services to taxonomists for standard genome sequencing and annotation.</title>
        <authorList>
            <consortium name="The Broad Institute Genomics Platform"/>
            <consortium name="The Broad Institute Genome Sequencing Center for Infectious Disease"/>
            <person name="Wu L."/>
            <person name="Ma J."/>
        </authorList>
    </citation>
    <scope>NUCLEOTIDE SEQUENCE [LARGE SCALE GENOMIC DNA]</scope>
    <source>
        <strain evidence="3">JCM 5062</strain>
    </source>
</reference>
<evidence type="ECO:0000313" key="3">
    <source>
        <dbReference type="Proteomes" id="UP001499942"/>
    </source>
</evidence>
<sequence>MHARQSRSGTAAEWWGRKYTGSPHWPPGRAARGAVSSTAVPAARRKRRQTPSEDRPGEEAVPPGYRKTPDWKVVPGQATAIPAIPASQAEPRNKKAGRAVSRQMVL</sequence>
<dbReference type="Proteomes" id="UP001499942">
    <property type="component" value="Unassembled WGS sequence"/>
</dbReference>
<feature type="region of interest" description="Disordered" evidence="1">
    <location>
        <begin position="82"/>
        <end position="106"/>
    </location>
</feature>
<comment type="caution">
    <text evidence="2">The sequence shown here is derived from an EMBL/GenBank/DDBJ whole genome shotgun (WGS) entry which is preliminary data.</text>
</comment>
<protein>
    <recommendedName>
        <fullName evidence="4">Transposase</fullName>
    </recommendedName>
</protein>
<keyword evidence="3" id="KW-1185">Reference proteome</keyword>
<proteinExistence type="predicted"/>